<evidence type="ECO:0000313" key="3">
    <source>
        <dbReference type="Proteomes" id="UP000323824"/>
    </source>
</evidence>
<keyword evidence="1" id="KW-0472">Membrane</keyword>
<protein>
    <submittedName>
        <fullName evidence="2">Uncharacterized protein</fullName>
    </submittedName>
</protein>
<feature type="transmembrane region" description="Helical" evidence="1">
    <location>
        <begin position="131"/>
        <end position="151"/>
    </location>
</feature>
<feature type="transmembrane region" description="Helical" evidence="1">
    <location>
        <begin position="7"/>
        <end position="30"/>
    </location>
</feature>
<feature type="transmembrane region" description="Helical" evidence="1">
    <location>
        <begin position="67"/>
        <end position="83"/>
    </location>
</feature>
<keyword evidence="1" id="KW-1133">Transmembrane helix</keyword>
<feature type="transmembrane region" description="Helical" evidence="1">
    <location>
        <begin position="171"/>
        <end position="190"/>
    </location>
</feature>
<feature type="transmembrane region" description="Helical" evidence="1">
    <location>
        <begin position="95"/>
        <end position="119"/>
    </location>
</feature>
<keyword evidence="3" id="KW-1185">Reference proteome</keyword>
<accession>A0A5C1QD07</accession>
<evidence type="ECO:0000256" key="1">
    <source>
        <dbReference type="SAM" id="Phobius"/>
    </source>
</evidence>
<sequence length="248" mass="27788">MTLKIKNLILGISTTINILITILLIFIFYLNPLIRIPSLYLLLTNSIVSGIITLFIYLYFKKSLPSEIILFVIFLTSFSLQGIRVLDLTINFETYAIIILLGRISIFLKYLGLLSLLGASLFSYSIKKQKVGSWVLLSILTSAVLATMIHFNTGVIENTLLPMIIFRTEEQAITVAIVLITFITLIKSGFDSKNRDYLYLGIATFMLSTCLVLTFISLSIMFGIAIVLLLICGAIMFMTSMHTITLWG</sequence>
<feature type="transmembrane region" description="Helical" evidence="1">
    <location>
        <begin position="222"/>
        <end position="247"/>
    </location>
</feature>
<reference evidence="2 3" key="2">
    <citation type="submission" date="2019-09" db="EMBL/GenBank/DDBJ databases">
        <title>Complete Genome Sequence and Methylome Analysis of free living Spirochaetas.</title>
        <authorList>
            <person name="Leshcheva N."/>
            <person name="Mikheeva N."/>
        </authorList>
    </citation>
    <scope>NUCLEOTIDE SEQUENCE [LARGE SCALE GENOMIC DNA]</scope>
    <source>
        <strain evidence="2 3">P</strain>
    </source>
</reference>
<evidence type="ECO:0000313" key="2">
    <source>
        <dbReference type="EMBL" id="QEN04849.1"/>
    </source>
</evidence>
<organism evidence="2 3">
    <name type="scientific">Thiospirochaeta perfilievii</name>
    <dbReference type="NCBI Taxonomy" id="252967"/>
    <lineage>
        <taxon>Bacteria</taxon>
        <taxon>Pseudomonadati</taxon>
        <taxon>Spirochaetota</taxon>
        <taxon>Spirochaetia</taxon>
        <taxon>Spirochaetales</taxon>
        <taxon>Spirochaetaceae</taxon>
        <taxon>Thiospirochaeta</taxon>
    </lineage>
</organism>
<name>A0A5C1QD07_9SPIO</name>
<proteinExistence type="predicted"/>
<feature type="transmembrane region" description="Helical" evidence="1">
    <location>
        <begin position="197"/>
        <end position="216"/>
    </location>
</feature>
<dbReference type="AlphaFoldDB" id="A0A5C1QD07"/>
<keyword evidence="1" id="KW-0812">Transmembrane</keyword>
<reference evidence="2 3" key="1">
    <citation type="submission" date="2019-02" db="EMBL/GenBank/DDBJ databases">
        <authorList>
            <person name="Fomenkov A."/>
            <person name="Dubinina G."/>
            <person name="Grabovich M."/>
            <person name="Vincze T."/>
            <person name="Roberts R.J."/>
        </authorList>
    </citation>
    <scope>NUCLEOTIDE SEQUENCE [LARGE SCALE GENOMIC DNA]</scope>
    <source>
        <strain evidence="2 3">P</strain>
    </source>
</reference>
<dbReference type="EMBL" id="CP035807">
    <property type="protein sequence ID" value="QEN04849.1"/>
    <property type="molecule type" value="Genomic_DNA"/>
</dbReference>
<dbReference type="KEGG" id="sper:EW093_09075"/>
<gene>
    <name evidence="2" type="ORF">EW093_09075</name>
</gene>
<dbReference type="Proteomes" id="UP000323824">
    <property type="component" value="Chromosome"/>
</dbReference>
<feature type="transmembrane region" description="Helical" evidence="1">
    <location>
        <begin position="36"/>
        <end position="60"/>
    </location>
</feature>
<dbReference type="RefSeq" id="WP_149568089.1">
    <property type="nucleotide sequence ID" value="NZ_CP035807.1"/>
</dbReference>